<dbReference type="EMBL" id="BMQO01000044">
    <property type="protein sequence ID" value="GGS44303.1"/>
    <property type="molecule type" value="Genomic_DNA"/>
</dbReference>
<evidence type="ECO:0000313" key="1">
    <source>
        <dbReference type="EMBL" id="GGS44303.1"/>
    </source>
</evidence>
<name>A0ABQ2SYV7_9DEIO</name>
<protein>
    <submittedName>
        <fullName evidence="1">Uncharacterized protein</fullName>
    </submittedName>
</protein>
<dbReference type="Proteomes" id="UP000620633">
    <property type="component" value="Unassembled WGS sequence"/>
</dbReference>
<reference evidence="2" key="1">
    <citation type="journal article" date="2019" name="Int. J. Syst. Evol. Microbiol.">
        <title>The Global Catalogue of Microorganisms (GCM) 10K type strain sequencing project: providing services to taxonomists for standard genome sequencing and annotation.</title>
        <authorList>
            <consortium name="The Broad Institute Genomics Platform"/>
            <consortium name="The Broad Institute Genome Sequencing Center for Infectious Disease"/>
            <person name="Wu L."/>
            <person name="Ma J."/>
        </authorList>
    </citation>
    <scope>NUCLEOTIDE SEQUENCE [LARGE SCALE GENOMIC DNA]</scope>
    <source>
        <strain evidence="2">JCM 31406</strain>
    </source>
</reference>
<sequence>MTTKIVFGDVPGLYQNVRPFLSALSWNDVRNADTCAWLVAGCLESRICSIPAWVSGRISKAQFAQSREIQGRRFLENPKVDPFEIYAPPGNP</sequence>
<organism evidence="1 2">
    <name type="scientific">Deinococcus knuensis</name>
    <dbReference type="NCBI Taxonomy" id="1837380"/>
    <lineage>
        <taxon>Bacteria</taxon>
        <taxon>Thermotogati</taxon>
        <taxon>Deinococcota</taxon>
        <taxon>Deinococci</taxon>
        <taxon>Deinococcales</taxon>
        <taxon>Deinococcaceae</taxon>
        <taxon>Deinococcus</taxon>
    </lineage>
</organism>
<keyword evidence="2" id="KW-1185">Reference proteome</keyword>
<comment type="caution">
    <text evidence="1">The sequence shown here is derived from an EMBL/GenBank/DDBJ whole genome shotgun (WGS) entry which is preliminary data.</text>
</comment>
<gene>
    <name evidence="1" type="ORF">GCM10008961_38910</name>
</gene>
<evidence type="ECO:0000313" key="2">
    <source>
        <dbReference type="Proteomes" id="UP000620633"/>
    </source>
</evidence>
<accession>A0ABQ2SYV7</accession>
<proteinExistence type="predicted"/>